<comment type="caution">
    <text evidence="9">The sequence shown here is derived from an EMBL/GenBank/DDBJ whole genome shotgun (WGS) entry which is preliminary data.</text>
</comment>
<feature type="transmembrane region" description="Helical" evidence="7">
    <location>
        <begin position="285"/>
        <end position="304"/>
    </location>
</feature>
<protein>
    <submittedName>
        <fullName evidence="9">Acyltransferase family protein</fullName>
    </submittedName>
</protein>
<accession>A0A8B5R1X5</accession>
<feature type="transmembrane region" description="Helical" evidence="7">
    <location>
        <begin position="45"/>
        <end position="63"/>
    </location>
</feature>
<organism evidence="9 10">
    <name type="scientific">Leuconostoc mesenteroides</name>
    <dbReference type="NCBI Taxonomy" id="1245"/>
    <lineage>
        <taxon>Bacteria</taxon>
        <taxon>Bacillati</taxon>
        <taxon>Bacillota</taxon>
        <taxon>Bacilli</taxon>
        <taxon>Lactobacillales</taxon>
        <taxon>Lactobacillaceae</taxon>
        <taxon>Leuconostoc</taxon>
    </lineage>
</organism>
<reference evidence="9 10" key="1">
    <citation type="submission" date="2019-10" db="EMBL/GenBank/DDBJ databases">
        <title>WGS of Leuconostoc mesenteroides.</title>
        <authorList>
            <person name="Melo Bolivar J."/>
            <person name="Marino-Ramirez L."/>
            <person name="Villamil Diaz L.M."/>
        </authorList>
    </citation>
    <scope>NUCLEOTIDE SEQUENCE [LARGE SCALE GENOMIC DNA]</scope>
    <source>
        <strain evidence="9 10">M11</strain>
    </source>
</reference>
<comment type="similarity">
    <text evidence="2">Belongs to the acyltransferase 3 family.</text>
</comment>
<dbReference type="Proteomes" id="UP000469952">
    <property type="component" value="Unassembled WGS sequence"/>
</dbReference>
<keyword evidence="5 7" id="KW-1133">Transmembrane helix</keyword>
<keyword evidence="4 7" id="KW-0812">Transmembrane</keyword>
<evidence type="ECO:0000259" key="8">
    <source>
        <dbReference type="Pfam" id="PF01757"/>
    </source>
</evidence>
<evidence type="ECO:0000256" key="3">
    <source>
        <dbReference type="ARBA" id="ARBA00022475"/>
    </source>
</evidence>
<proteinExistence type="inferred from homology"/>
<dbReference type="InterPro" id="IPR002656">
    <property type="entry name" value="Acyl_transf_3_dom"/>
</dbReference>
<keyword evidence="9" id="KW-0012">Acyltransferase</keyword>
<evidence type="ECO:0000256" key="7">
    <source>
        <dbReference type="SAM" id="Phobius"/>
    </source>
</evidence>
<dbReference type="GO" id="GO:0009246">
    <property type="term" value="P:enterobacterial common antigen biosynthetic process"/>
    <property type="evidence" value="ECO:0007669"/>
    <property type="project" value="TreeGrafter"/>
</dbReference>
<name>A0A8B5R1X5_LEUME</name>
<feature type="transmembrane region" description="Helical" evidence="7">
    <location>
        <begin position="181"/>
        <end position="199"/>
    </location>
</feature>
<dbReference type="GO" id="GO:0016413">
    <property type="term" value="F:O-acetyltransferase activity"/>
    <property type="evidence" value="ECO:0007669"/>
    <property type="project" value="TreeGrafter"/>
</dbReference>
<comment type="subcellular location">
    <subcellularLocation>
        <location evidence="1">Cell membrane</location>
        <topology evidence="1">Multi-pass membrane protein</topology>
    </subcellularLocation>
</comment>
<dbReference type="PANTHER" id="PTHR40074:SF2">
    <property type="entry name" value="O-ACETYLTRANSFERASE WECH"/>
    <property type="match status" value="1"/>
</dbReference>
<evidence type="ECO:0000256" key="5">
    <source>
        <dbReference type="ARBA" id="ARBA00022989"/>
    </source>
</evidence>
<sequence>MRSEKKHHMWIDYCRLIAIIFVIINHSNEEINLNPIGKSSVLLEFIGRMGVPIFLILTGYLMINREYDKNNAIHQFVKNNLLNVCYSAIFWTIVFSLYAFFFLQSTTDGLIKDLIFQQRPLPQMWYIQILPIIYAFIPLLSLAKKKLPSYLLGTLVVGIIMLSVGNYISTFSENKYIPFQWNFNGSWSLVFIMISLMFFGSYLDKFGSKKLFITFIVGNSLILLCLGGLLLMHLPLQNIYSSFWYDQPLIFISGATITVFLFVFLKRLTNESHNNLRLEKLISLLAKLSYGVYALHYVILLLVIKLINPAHGIKNSLILAAIVVILSFAVTYVASKIPKMPKFILLIKK</sequence>
<feature type="transmembrane region" description="Helical" evidence="7">
    <location>
        <begin position="7"/>
        <end position="25"/>
    </location>
</feature>
<keyword evidence="3" id="KW-1003">Cell membrane</keyword>
<keyword evidence="6 7" id="KW-0472">Membrane</keyword>
<feature type="transmembrane region" description="Helical" evidence="7">
    <location>
        <begin position="123"/>
        <end position="143"/>
    </location>
</feature>
<dbReference type="GO" id="GO:0005886">
    <property type="term" value="C:plasma membrane"/>
    <property type="evidence" value="ECO:0007669"/>
    <property type="project" value="UniProtKB-SubCell"/>
</dbReference>
<feature type="transmembrane region" description="Helical" evidence="7">
    <location>
        <begin position="150"/>
        <end position="169"/>
    </location>
</feature>
<dbReference type="RefSeq" id="WP_050891403.1">
    <property type="nucleotide sequence ID" value="NZ_BCMP01000016.1"/>
</dbReference>
<dbReference type="PANTHER" id="PTHR40074">
    <property type="entry name" value="O-ACETYLTRANSFERASE WECH"/>
    <property type="match status" value="1"/>
</dbReference>
<feature type="domain" description="Acyltransferase 3" evidence="8">
    <location>
        <begin position="10"/>
        <end position="334"/>
    </location>
</feature>
<evidence type="ECO:0000313" key="10">
    <source>
        <dbReference type="Proteomes" id="UP000469952"/>
    </source>
</evidence>
<evidence type="ECO:0000256" key="2">
    <source>
        <dbReference type="ARBA" id="ARBA00007400"/>
    </source>
</evidence>
<evidence type="ECO:0000256" key="1">
    <source>
        <dbReference type="ARBA" id="ARBA00004651"/>
    </source>
</evidence>
<feature type="transmembrane region" description="Helical" evidence="7">
    <location>
        <begin position="248"/>
        <end position="265"/>
    </location>
</feature>
<dbReference type="AlphaFoldDB" id="A0A8B5R1X5"/>
<feature type="transmembrane region" description="Helical" evidence="7">
    <location>
        <begin position="211"/>
        <end position="236"/>
    </location>
</feature>
<keyword evidence="9" id="KW-0808">Transferase</keyword>
<evidence type="ECO:0000256" key="6">
    <source>
        <dbReference type="ARBA" id="ARBA00023136"/>
    </source>
</evidence>
<feature type="transmembrane region" description="Helical" evidence="7">
    <location>
        <begin position="84"/>
        <end position="103"/>
    </location>
</feature>
<feature type="transmembrane region" description="Helical" evidence="7">
    <location>
        <begin position="316"/>
        <end position="334"/>
    </location>
</feature>
<dbReference type="Pfam" id="PF01757">
    <property type="entry name" value="Acyl_transf_3"/>
    <property type="match status" value="1"/>
</dbReference>
<evidence type="ECO:0000256" key="4">
    <source>
        <dbReference type="ARBA" id="ARBA00022692"/>
    </source>
</evidence>
<gene>
    <name evidence="9" type="ORF">GFV13_04920</name>
</gene>
<dbReference type="EMBL" id="WIPA01000006">
    <property type="protein sequence ID" value="MQR26634.1"/>
    <property type="molecule type" value="Genomic_DNA"/>
</dbReference>
<evidence type="ECO:0000313" key="9">
    <source>
        <dbReference type="EMBL" id="MQR26634.1"/>
    </source>
</evidence>